<dbReference type="Proteomes" id="UP000750711">
    <property type="component" value="Unassembled WGS sequence"/>
</dbReference>
<name>A0A9P8LFQ1_9PEZI</name>
<dbReference type="EMBL" id="JAGHQM010000218">
    <property type="protein sequence ID" value="KAH0563328.1"/>
    <property type="molecule type" value="Genomic_DNA"/>
</dbReference>
<evidence type="ECO:0000256" key="1">
    <source>
        <dbReference type="SAM" id="Coils"/>
    </source>
</evidence>
<accession>A0A9P8LFQ1</accession>
<keyword evidence="1" id="KW-0175">Coiled coil</keyword>
<sequence>MIQKGGECLRIPTTQYGSRALLQRMAKKSAMILKIQMELAVQGRTFEQTSVGIKVAEGLQRPREDLEREWKARKEGLRAETIEKEGQKERNKEAWQQAFERRLQGDAAETRRLQMELEQAHEERRRREELLQNVQAKMQREEAEMAERLPQEKNQQQINLRWRKRESFREGNMRTQVLLQSEKTNGKVNCDFHPVCCPYTTVCDNCFQNLGGAEFYST</sequence>
<dbReference type="AlphaFoldDB" id="A0A9P8LFQ1"/>
<comment type="caution">
    <text evidence="2">The sequence shown here is derived from an EMBL/GenBank/DDBJ whole genome shotgun (WGS) entry which is preliminary data.</text>
</comment>
<proteinExistence type="predicted"/>
<evidence type="ECO:0000313" key="2">
    <source>
        <dbReference type="EMBL" id="KAH0563328.1"/>
    </source>
</evidence>
<keyword evidence="3" id="KW-1185">Reference proteome</keyword>
<organism evidence="2 3">
    <name type="scientific">Trichoglossum hirsutum</name>
    <dbReference type="NCBI Taxonomy" id="265104"/>
    <lineage>
        <taxon>Eukaryota</taxon>
        <taxon>Fungi</taxon>
        <taxon>Dikarya</taxon>
        <taxon>Ascomycota</taxon>
        <taxon>Pezizomycotina</taxon>
        <taxon>Geoglossomycetes</taxon>
        <taxon>Geoglossales</taxon>
        <taxon>Geoglossaceae</taxon>
        <taxon>Trichoglossum</taxon>
    </lineage>
</organism>
<reference evidence="2" key="1">
    <citation type="submission" date="2021-03" db="EMBL/GenBank/DDBJ databases">
        <title>Comparative genomics and phylogenomic investigation of the class Geoglossomycetes provide insights into ecological specialization and systematics.</title>
        <authorList>
            <person name="Melie T."/>
            <person name="Pirro S."/>
            <person name="Miller A.N."/>
            <person name="Quandt A."/>
        </authorList>
    </citation>
    <scope>NUCLEOTIDE SEQUENCE</scope>
    <source>
        <strain evidence="2">CAQ_001_2017</strain>
    </source>
</reference>
<protein>
    <submittedName>
        <fullName evidence="2">Uncharacterized protein</fullName>
    </submittedName>
</protein>
<gene>
    <name evidence="2" type="ORF">GP486_002104</name>
</gene>
<feature type="coiled-coil region" evidence="1">
    <location>
        <begin position="110"/>
        <end position="144"/>
    </location>
</feature>
<evidence type="ECO:0000313" key="3">
    <source>
        <dbReference type="Proteomes" id="UP000750711"/>
    </source>
</evidence>